<dbReference type="InterPro" id="IPR010985">
    <property type="entry name" value="Ribbon_hlx_hlx"/>
</dbReference>
<dbReference type="Proteomes" id="UP000664601">
    <property type="component" value="Unassembled WGS sequence"/>
</dbReference>
<evidence type="ECO:0000313" key="2">
    <source>
        <dbReference type="Proteomes" id="UP000664601"/>
    </source>
</evidence>
<organism evidence="1 2">
    <name type="scientific">Candidatus Enterococcus moelleringii</name>
    <dbReference type="NCBI Taxonomy" id="2815325"/>
    <lineage>
        <taxon>Bacteria</taxon>
        <taxon>Bacillati</taxon>
        <taxon>Bacillota</taxon>
        <taxon>Bacilli</taxon>
        <taxon>Lactobacillales</taxon>
        <taxon>Enterococcaceae</taxon>
        <taxon>Enterococcus</taxon>
    </lineage>
</organism>
<dbReference type="CDD" id="cd21631">
    <property type="entry name" value="RHH_CopG_NikR-like"/>
    <property type="match status" value="1"/>
</dbReference>
<sequence length="71" mass="8168">MTTTTIRIPEEDYKKVKSLAAFEGVSVSEFMRNAIMEQVEDTLDYEAGINILNEKNERVAREDVLKEVFPD</sequence>
<keyword evidence="2" id="KW-1185">Reference proteome</keyword>
<dbReference type="InterPro" id="IPR046257">
    <property type="entry name" value="DUF6290"/>
</dbReference>
<evidence type="ECO:0000313" key="1">
    <source>
        <dbReference type="EMBL" id="MBO1304765.1"/>
    </source>
</evidence>
<dbReference type="RefSeq" id="WP_207671703.1">
    <property type="nucleotide sequence ID" value="NZ_JAFREM010000002.1"/>
</dbReference>
<gene>
    <name evidence="1" type="ORF">JZO70_01225</name>
</gene>
<proteinExistence type="predicted"/>
<dbReference type="EMBL" id="JAFREM010000002">
    <property type="protein sequence ID" value="MBO1304765.1"/>
    <property type="molecule type" value="Genomic_DNA"/>
</dbReference>
<dbReference type="SUPFAM" id="SSF47598">
    <property type="entry name" value="Ribbon-helix-helix"/>
    <property type="match status" value="1"/>
</dbReference>
<comment type="caution">
    <text evidence="1">The sequence shown here is derived from an EMBL/GenBank/DDBJ whole genome shotgun (WGS) entry which is preliminary data.</text>
</comment>
<name>A0ABS3L559_9ENTE</name>
<dbReference type="Pfam" id="PF19807">
    <property type="entry name" value="DUF6290"/>
    <property type="match status" value="1"/>
</dbReference>
<accession>A0ABS3L559</accession>
<dbReference type="Gene3D" id="1.20.5.780">
    <property type="entry name" value="Single helix bin"/>
    <property type="match status" value="1"/>
</dbReference>
<reference evidence="1 2" key="1">
    <citation type="submission" date="2021-03" db="EMBL/GenBank/DDBJ databases">
        <title>Enterococcal diversity collection.</title>
        <authorList>
            <person name="Gilmore M.S."/>
            <person name="Schwartzman J."/>
            <person name="Van Tyne D."/>
            <person name="Martin M."/>
            <person name="Earl A.M."/>
            <person name="Manson A.L."/>
            <person name="Straub T."/>
            <person name="Salamzade R."/>
            <person name="Saavedra J."/>
            <person name="Lebreton F."/>
            <person name="Prichula J."/>
            <person name="Schaufler K."/>
            <person name="Gaca A."/>
            <person name="Sgardioli B."/>
            <person name="Wagenaar J."/>
            <person name="Strong T."/>
        </authorList>
    </citation>
    <scope>NUCLEOTIDE SEQUENCE [LARGE SCALE GENOMIC DNA]</scope>
    <source>
        <strain evidence="1 2">669A</strain>
    </source>
</reference>
<protein>
    <submittedName>
        <fullName evidence="1">CopG family transcriptional regulator</fullName>
    </submittedName>
</protein>
<dbReference type="NCBIfam" id="NF046040">
    <property type="entry name" value="RelB_antitoxin"/>
    <property type="match status" value="1"/>
</dbReference>